<organism evidence="5 6">
    <name type="scientific">Ophiostoma piceae (strain UAMH 11346)</name>
    <name type="common">Sap stain fungus</name>
    <dbReference type="NCBI Taxonomy" id="1262450"/>
    <lineage>
        <taxon>Eukaryota</taxon>
        <taxon>Fungi</taxon>
        <taxon>Dikarya</taxon>
        <taxon>Ascomycota</taxon>
        <taxon>Pezizomycotina</taxon>
        <taxon>Sordariomycetes</taxon>
        <taxon>Sordariomycetidae</taxon>
        <taxon>Ophiostomatales</taxon>
        <taxon>Ophiostomataceae</taxon>
        <taxon>Ophiostoma</taxon>
    </lineage>
</organism>
<evidence type="ECO:0000313" key="5">
    <source>
        <dbReference type="EMBL" id="EPE09225.1"/>
    </source>
</evidence>
<proteinExistence type="inferred from homology"/>
<keyword evidence="2" id="KW-0227">DNA damage</keyword>
<feature type="compositionally biased region" description="Polar residues" evidence="3">
    <location>
        <begin position="445"/>
        <end position="466"/>
    </location>
</feature>
<dbReference type="AlphaFoldDB" id="S3D767"/>
<sequence>MPHPATTAEMSIKALPTDTRRLIESTSLIASPVCLVRELADNAIDARASCVDIFISRNTVDKVEVRDNGSGIASVDFGALGRQSHSSKTEASGTGASGPPSLGFRGQGLASANNLGYVTVTTRTHNDAVASTFRLVPNIGGVASDSQKVASARVGTTVNVTCVFSALPVRRKVAVQESSKAIAGIKTLLRSYALARPNLRLSLKILQPLGVASPTEAKLTAPWDYRPTTVGIGSHASMRQAVSALFGAEVARQCQEIVASSKELVAGQSTIAQTLSQTVPERMNSDEIDNNGELNDFVFEAWLPQPGADLAKLKLGSFVSVDGRPISADRYGSTGKKLTTIFTTAFGKSLTALQQYEGYGSPPQPLPQSKLHGLFIRLNIKCPLGSYDANVDSSKTDVLFADERFLCDAFERLCKRVYSATESLRHSQPFGRGSLFPRTPDRTHTATTFSLPASSLNGPSQNTQAARSALRGPSRQPGSGIIDGTPTPASRLHEQGSDPCDAPVRIQIPSRGGGNRRRLVSAPRTKAVRSLRTPPASPVARSRGRTNRMQNHHSPESPDLPGLVSCDGLRQTTISFHGPPNNNNDNDKQRQGTRQHPNQVNEANRLEEEEPAVFGTAPETGGTNTESTLPSFVSARELCTTEPQVCAGPSRVQPRSQFGSPLEQGIVRPHGRLSHAAQPETYGGQSTRSLNVLTSTIRRPSQIMKVDIQQLRRSAVQFARNIRTWEKAGEEGAEGSERGDDRLSPEMADIASIEARLRAAVTAWAAKTMSGTSNTSSIDMGEGPVQVELYLRKSLKQKALMVRSAREE</sequence>
<dbReference type="SUPFAM" id="SSF55874">
    <property type="entry name" value="ATPase domain of HSP90 chaperone/DNA topoisomerase II/histidine kinase"/>
    <property type="match status" value="1"/>
</dbReference>
<dbReference type="PANTHER" id="PTHR10073:SF41">
    <property type="entry name" value="MISMATCH REPAIR PROTEIN, PUTATIVE (AFU_ORTHOLOGUE AFUA_8G05820)-RELATED"/>
    <property type="match status" value="1"/>
</dbReference>
<dbReference type="Proteomes" id="UP000016923">
    <property type="component" value="Unassembled WGS sequence"/>
</dbReference>
<protein>
    <submittedName>
        <fullName evidence="5">Dna mismatch repair protein</fullName>
    </submittedName>
</protein>
<dbReference type="OrthoDB" id="5189669at2759"/>
<dbReference type="GO" id="GO:0061982">
    <property type="term" value="P:meiosis I cell cycle process"/>
    <property type="evidence" value="ECO:0007669"/>
    <property type="project" value="UniProtKB-ARBA"/>
</dbReference>
<keyword evidence="6" id="KW-1185">Reference proteome</keyword>
<dbReference type="eggNOG" id="KOG1978">
    <property type="taxonomic scope" value="Eukaryota"/>
</dbReference>
<dbReference type="InterPro" id="IPR038973">
    <property type="entry name" value="MutL/Mlh/Pms-like"/>
</dbReference>
<evidence type="ECO:0000259" key="4">
    <source>
        <dbReference type="SMART" id="SM01340"/>
    </source>
</evidence>
<dbReference type="GO" id="GO:0030983">
    <property type="term" value="F:mismatched DNA binding"/>
    <property type="evidence" value="ECO:0007669"/>
    <property type="project" value="InterPro"/>
</dbReference>
<dbReference type="InterPro" id="IPR020568">
    <property type="entry name" value="Ribosomal_Su5_D2-typ_SF"/>
</dbReference>
<dbReference type="InterPro" id="IPR014721">
    <property type="entry name" value="Ribsml_uS5_D2-typ_fold_subgr"/>
</dbReference>
<dbReference type="SUPFAM" id="SSF54211">
    <property type="entry name" value="Ribosomal protein S5 domain 2-like"/>
    <property type="match status" value="1"/>
</dbReference>
<dbReference type="GO" id="GO:0016887">
    <property type="term" value="F:ATP hydrolysis activity"/>
    <property type="evidence" value="ECO:0007669"/>
    <property type="project" value="InterPro"/>
</dbReference>
<feature type="region of interest" description="Disordered" evidence="3">
    <location>
        <begin position="428"/>
        <end position="628"/>
    </location>
</feature>
<comment type="similarity">
    <text evidence="1">Belongs to the DNA mismatch repair MutL/HexB family.</text>
</comment>
<dbReference type="GO" id="GO:0140664">
    <property type="term" value="F:ATP-dependent DNA damage sensor activity"/>
    <property type="evidence" value="ECO:0007669"/>
    <property type="project" value="InterPro"/>
</dbReference>
<feature type="compositionally biased region" description="Polar residues" evidence="3">
    <location>
        <begin position="592"/>
        <end position="602"/>
    </location>
</feature>
<dbReference type="SMART" id="SM01340">
    <property type="entry name" value="DNA_mis_repair"/>
    <property type="match status" value="1"/>
</dbReference>
<evidence type="ECO:0000256" key="1">
    <source>
        <dbReference type="ARBA" id="ARBA00006082"/>
    </source>
</evidence>
<dbReference type="STRING" id="1262450.S3D767"/>
<dbReference type="InterPro" id="IPR013507">
    <property type="entry name" value="DNA_mismatch_S5_2-like"/>
</dbReference>
<dbReference type="Gene3D" id="3.30.565.10">
    <property type="entry name" value="Histidine kinase-like ATPase, C-terminal domain"/>
    <property type="match status" value="1"/>
</dbReference>
<accession>S3D767</accession>
<feature type="region of interest" description="Disordered" evidence="3">
    <location>
        <begin position="83"/>
        <end position="103"/>
    </location>
</feature>
<dbReference type="HOGENOM" id="CLU_374299_0_0_1"/>
<reference evidence="5 6" key="1">
    <citation type="journal article" date="2013" name="BMC Genomics">
        <title>The genome and transcriptome of the pine saprophyte Ophiostoma piceae, and a comparison with the bark beetle-associated pine pathogen Grosmannia clavigera.</title>
        <authorList>
            <person name="Haridas S."/>
            <person name="Wang Y."/>
            <person name="Lim L."/>
            <person name="Massoumi Alamouti S."/>
            <person name="Jackman S."/>
            <person name="Docking R."/>
            <person name="Robertson G."/>
            <person name="Birol I."/>
            <person name="Bohlmann J."/>
            <person name="Breuil C."/>
        </authorList>
    </citation>
    <scope>NUCLEOTIDE SEQUENCE [LARGE SCALE GENOMIC DNA]</scope>
    <source>
        <strain evidence="5 6">UAMH 11346</strain>
    </source>
</reference>
<dbReference type="GO" id="GO:0006298">
    <property type="term" value="P:mismatch repair"/>
    <property type="evidence" value="ECO:0007669"/>
    <property type="project" value="InterPro"/>
</dbReference>
<dbReference type="GO" id="GO:0032389">
    <property type="term" value="C:MutLalpha complex"/>
    <property type="evidence" value="ECO:0007669"/>
    <property type="project" value="TreeGrafter"/>
</dbReference>
<gene>
    <name evidence="5" type="ORF">F503_07001</name>
</gene>
<feature type="compositionally biased region" description="Polar residues" evidence="3">
    <location>
        <begin position="570"/>
        <end position="584"/>
    </location>
</feature>
<evidence type="ECO:0000256" key="3">
    <source>
        <dbReference type="SAM" id="MobiDB-lite"/>
    </source>
</evidence>
<name>S3D767_OPHP1</name>
<dbReference type="InterPro" id="IPR036890">
    <property type="entry name" value="HATPase_C_sf"/>
</dbReference>
<dbReference type="Pfam" id="PF13589">
    <property type="entry name" value="HATPase_c_3"/>
    <property type="match status" value="1"/>
</dbReference>
<dbReference type="VEuPathDB" id="FungiDB:F503_07001"/>
<feature type="domain" description="DNA mismatch repair protein S5" evidence="4">
    <location>
        <begin position="242"/>
        <end position="419"/>
    </location>
</feature>
<dbReference type="PANTHER" id="PTHR10073">
    <property type="entry name" value="DNA MISMATCH REPAIR PROTEIN MLH, PMS, MUTL"/>
    <property type="match status" value="1"/>
</dbReference>
<dbReference type="EMBL" id="KE148147">
    <property type="protein sequence ID" value="EPE09225.1"/>
    <property type="molecule type" value="Genomic_DNA"/>
</dbReference>
<evidence type="ECO:0000256" key="2">
    <source>
        <dbReference type="ARBA" id="ARBA00022763"/>
    </source>
</evidence>
<feature type="compositionally biased region" description="Polar residues" evidence="3">
    <location>
        <begin position="83"/>
        <end position="94"/>
    </location>
</feature>
<dbReference type="GO" id="GO:0005524">
    <property type="term" value="F:ATP binding"/>
    <property type="evidence" value="ECO:0007669"/>
    <property type="project" value="InterPro"/>
</dbReference>
<evidence type="ECO:0000313" key="6">
    <source>
        <dbReference type="Proteomes" id="UP000016923"/>
    </source>
</evidence>
<dbReference type="Gene3D" id="3.30.230.10">
    <property type="match status" value="1"/>
</dbReference>